<organism evidence="1 2">
    <name type="scientific">Nephila pilipes</name>
    <name type="common">Giant wood spider</name>
    <name type="synonym">Nephila maculata</name>
    <dbReference type="NCBI Taxonomy" id="299642"/>
    <lineage>
        <taxon>Eukaryota</taxon>
        <taxon>Metazoa</taxon>
        <taxon>Ecdysozoa</taxon>
        <taxon>Arthropoda</taxon>
        <taxon>Chelicerata</taxon>
        <taxon>Arachnida</taxon>
        <taxon>Araneae</taxon>
        <taxon>Araneomorphae</taxon>
        <taxon>Entelegynae</taxon>
        <taxon>Araneoidea</taxon>
        <taxon>Nephilidae</taxon>
        <taxon>Nephila</taxon>
    </lineage>
</organism>
<accession>A0A8X6N9Z2</accession>
<evidence type="ECO:0000313" key="1">
    <source>
        <dbReference type="EMBL" id="GFT02365.1"/>
    </source>
</evidence>
<gene>
    <name evidence="1" type="ORF">NPIL_285241</name>
</gene>
<name>A0A8X6N9Z2_NEPPI</name>
<sequence length="103" mass="12011">MLPVNESFQVLDLMHGSKKSSLGSSHVMRQWIAQFIPVVKPQSMLWWCCTSLSRPKIRKIVPTKKLMPMVLTLLRADSTVRMQISSKPVYRNWSHGLTWIQFR</sequence>
<dbReference type="EMBL" id="BMAW01102035">
    <property type="protein sequence ID" value="GFT02365.1"/>
    <property type="molecule type" value="Genomic_DNA"/>
</dbReference>
<comment type="caution">
    <text evidence="1">The sequence shown here is derived from an EMBL/GenBank/DDBJ whole genome shotgun (WGS) entry which is preliminary data.</text>
</comment>
<proteinExistence type="predicted"/>
<keyword evidence="2" id="KW-1185">Reference proteome</keyword>
<dbReference type="Proteomes" id="UP000887013">
    <property type="component" value="Unassembled WGS sequence"/>
</dbReference>
<evidence type="ECO:0000313" key="2">
    <source>
        <dbReference type="Proteomes" id="UP000887013"/>
    </source>
</evidence>
<dbReference type="AlphaFoldDB" id="A0A8X6N9Z2"/>
<protein>
    <submittedName>
        <fullName evidence="1">Uncharacterized protein</fullName>
    </submittedName>
</protein>
<reference evidence="1" key="1">
    <citation type="submission" date="2020-08" db="EMBL/GenBank/DDBJ databases">
        <title>Multicomponent nature underlies the extraordinary mechanical properties of spider dragline silk.</title>
        <authorList>
            <person name="Kono N."/>
            <person name="Nakamura H."/>
            <person name="Mori M."/>
            <person name="Yoshida Y."/>
            <person name="Ohtoshi R."/>
            <person name="Malay A.D."/>
            <person name="Moran D.A.P."/>
            <person name="Tomita M."/>
            <person name="Numata K."/>
            <person name="Arakawa K."/>
        </authorList>
    </citation>
    <scope>NUCLEOTIDE SEQUENCE</scope>
</reference>